<keyword evidence="3" id="KW-1185">Reference proteome</keyword>
<dbReference type="GO" id="GO:0016758">
    <property type="term" value="F:hexosyltransferase activity"/>
    <property type="evidence" value="ECO:0007669"/>
    <property type="project" value="UniProtKB-ARBA"/>
</dbReference>
<dbReference type="AlphaFoldDB" id="A0A1G9QRT9"/>
<evidence type="ECO:0000313" key="3">
    <source>
        <dbReference type="Proteomes" id="UP000199226"/>
    </source>
</evidence>
<name>A0A1G9QRT9_9SPHI</name>
<keyword evidence="2" id="KW-0808">Transferase</keyword>
<accession>A0A1G9QRT9</accession>
<evidence type="ECO:0000259" key="1">
    <source>
        <dbReference type="Pfam" id="PF00535"/>
    </source>
</evidence>
<dbReference type="Proteomes" id="UP000199226">
    <property type="component" value="Unassembled WGS sequence"/>
</dbReference>
<dbReference type="STRING" id="990371.SAMN05421813_106157"/>
<dbReference type="EMBL" id="FNHH01000006">
    <property type="protein sequence ID" value="SDM13277.1"/>
    <property type="molecule type" value="Genomic_DNA"/>
</dbReference>
<gene>
    <name evidence="2" type="ORF">SAMN05421813_106157</name>
</gene>
<feature type="domain" description="Glycosyltransferase 2-like" evidence="1">
    <location>
        <begin position="9"/>
        <end position="169"/>
    </location>
</feature>
<reference evidence="3" key="1">
    <citation type="submission" date="2016-10" db="EMBL/GenBank/DDBJ databases">
        <authorList>
            <person name="Varghese N."/>
            <person name="Submissions S."/>
        </authorList>
    </citation>
    <scope>NUCLEOTIDE SEQUENCE [LARGE SCALE GENOMIC DNA]</scope>
    <source>
        <strain evidence="3">DSM 24536</strain>
    </source>
</reference>
<organism evidence="2 3">
    <name type="scientific">Daejeonella rubra</name>
    <dbReference type="NCBI Taxonomy" id="990371"/>
    <lineage>
        <taxon>Bacteria</taxon>
        <taxon>Pseudomonadati</taxon>
        <taxon>Bacteroidota</taxon>
        <taxon>Sphingobacteriia</taxon>
        <taxon>Sphingobacteriales</taxon>
        <taxon>Sphingobacteriaceae</taxon>
        <taxon>Daejeonella</taxon>
    </lineage>
</organism>
<evidence type="ECO:0000313" key="2">
    <source>
        <dbReference type="EMBL" id="SDM13277.1"/>
    </source>
</evidence>
<proteinExistence type="predicted"/>
<protein>
    <submittedName>
        <fullName evidence="2">Glycosyltransferase involved in cell wall bisynthesis</fullName>
    </submittedName>
</protein>
<dbReference type="SUPFAM" id="SSF53448">
    <property type="entry name" value="Nucleotide-diphospho-sugar transferases"/>
    <property type="match status" value="1"/>
</dbReference>
<dbReference type="PANTHER" id="PTHR22916">
    <property type="entry name" value="GLYCOSYLTRANSFERASE"/>
    <property type="match status" value="1"/>
</dbReference>
<dbReference type="PANTHER" id="PTHR22916:SF3">
    <property type="entry name" value="UDP-GLCNAC:BETAGAL BETA-1,3-N-ACETYLGLUCOSAMINYLTRANSFERASE-LIKE PROTEIN 1"/>
    <property type="match status" value="1"/>
</dbReference>
<dbReference type="Pfam" id="PF00535">
    <property type="entry name" value="Glycos_transf_2"/>
    <property type="match status" value="1"/>
</dbReference>
<dbReference type="InterPro" id="IPR029044">
    <property type="entry name" value="Nucleotide-diphossugar_trans"/>
</dbReference>
<dbReference type="InterPro" id="IPR001173">
    <property type="entry name" value="Glyco_trans_2-like"/>
</dbReference>
<sequence length="285" mass="33443">MNRSEIMVSICCITYNQEKYIAEALDGFLMQKTDFNYEIIIGDDCSKDGTRNILDEYCARYPGKIQLLTKEVNGGAVKNILRTLSAAKGKYIAMCDGDDYWTDSRKLQMQVDFMENHPDSSICCHYSRVIDENGDLVYQNTSPVRMEFTYEDVLVGKKDETRVCTMVMRNSYHLKHISNQDWFYKVYSADTFFKLYVLAHQKGKIYVLPEVMAVYRLHREGVWSMIDSRVRKGKMIDDFNILINNFSYSARYKKELLKIYLMQYFLFDIRNLKIQKAINTLITLV</sequence>
<dbReference type="OrthoDB" id="9815829at2"/>
<dbReference type="Gene3D" id="3.90.550.10">
    <property type="entry name" value="Spore Coat Polysaccharide Biosynthesis Protein SpsA, Chain A"/>
    <property type="match status" value="1"/>
</dbReference>
<dbReference type="RefSeq" id="WP_090702198.1">
    <property type="nucleotide sequence ID" value="NZ_FNHH01000006.1"/>
</dbReference>